<feature type="non-terminal residue" evidence="1">
    <location>
        <position position="1"/>
    </location>
</feature>
<name>A0A103XGQ0_CYNCS</name>
<sequence length="77" mass="8572">MDKWMSMSDTGLVITSFYRRPVVFISMVGSSTCFRLWSGPHESESIGPIVVAHVTQYRQLTHNGGGIGLIEHLYGKT</sequence>
<dbReference type="EMBL" id="LEKV01005103">
    <property type="protein sequence ID" value="KVH90411.1"/>
    <property type="molecule type" value="Genomic_DNA"/>
</dbReference>
<dbReference type="Proteomes" id="UP000243975">
    <property type="component" value="Unassembled WGS sequence"/>
</dbReference>
<reference evidence="1 2" key="1">
    <citation type="journal article" date="2016" name="Sci. Rep.">
        <title>The genome sequence of the outbreeding globe artichoke constructed de novo incorporating a phase-aware low-pass sequencing strategy of F1 progeny.</title>
        <authorList>
            <person name="Scaglione D."/>
            <person name="Reyes-Chin-Wo S."/>
            <person name="Acquadro A."/>
            <person name="Froenicke L."/>
            <person name="Portis E."/>
            <person name="Beitel C."/>
            <person name="Tirone M."/>
            <person name="Mauro R."/>
            <person name="Lo Monaco A."/>
            <person name="Mauromicale G."/>
            <person name="Faccioli P."/>
            <person name="Cattivelli L."/>
            <person name="Rieseberg L."/>
            <person name="Michelmore R."/>
            <person name="Lanteri S."/>
        </authorList>
    </citation>
    <scope>NUCLEOTIDE SEQUENCE [LARGE SCALE GENOMIC DNA]</scope>
    <source>
        <strain evidence="1">2C</strain>
    </source>
</reference>
<keyword evidence="2" id="KW-1185">Reference proteome</keyword>
<protein>
    <submittedName>
        <fullName evidence="1">Uncharacterized protein</fullName>
    </submittedName>
</protein>
<organism evidence="1 2">
    <name type="scientific">Cynara cardunculus var. scolymus</name>
    <name type="common">Globe artichoke</name>
    <name type="synonym">Cynara scolymus</name>
    <dbReference type="NCBI Taxonomy" id="59895"/>
    <lineage>
        <taxon>Eukaryota</taxon>
        <taxon>Viridiplantae</taxon>
        <taxon>Streptophyta</taxon>
        <taxon>Embryophyta</taxon>
        <taxon>Tracheophyta</taxon>
        <taxon>Spermatophyta</taxon>
        <taxon>Magnoliopsida</taxon>
        <taxon>eudicotyledons</taxon>
        <taxon>Gunneridae</taxon>
        <taxon>Pentapetalae</taxon>
        <taxon>asterids</taxon>
        <taxon>campanulids</taxon>
        <taxon>Asterales</taxon>
        <taxon>Asteraceae</taxon>
        <taxon>Carduoideae</taxon>
        <taxon>Cardueae</taxon>
        <taxon>Carduinae</taxon>
        <taxon>Cynara</taxon>
    </lineage>
</organism>
<comment type="caution">
    <text evidence="1">The sequence shown here is derived from an EMBL/GenBank/DDBJ whole genome shotgun (WGS) entry which is preliminary data.</text>
</comment>
<dbReference type="Gramene" id="KVH90411">
    <property type="protein sequence ID" value="KVH90411"/>
    <property type="gene ID" value="Ccrd_007592"/>
</dbReference>
<gene>
    <name evidence="1" type="ORF">Ccrd_007592</name>
</gene>
<dbReference type="AlphaFoldDB" id="A0A103XGQ0"/>
<evidence type="ECO:0000313" key="1">
    <source>
        <dbReference type="EMBL" id="KVH90411.1"/>
    </source>
</evidence>
<proteinExistence type="predicted"/>
<evidence type="ECO:0000313" key="2">
    <source>
        <dbReference type="Proteomes" id="UP000243975"/>
    </source>
</evidence>
<accession>A0A103XGQ0</accession>